<evidence type="ECO:0000256" key="1">
    <source>
        <dbReference type="ARBA" id="ARBA00004374"/>
    </source>
</evidence>
<evidence type="ECO:0000256" key="9">
    <source>
        <dbReference type="ARBA" id="ARBA00023136"/>
    </source>
</evidence>
<comment type="subcellular location">
    <subcellularLocation>
        <location evidence="1">Mitochondrion outer membrane</location>
        <topology evidence="1">Multi-pass membrane protein</topology>
    </subcellularLocation>
</comment>
<evidence type="ECO:0000256" key="5">
    <source>
        <dbReference type="ARBA" id="ARBA00022692"/>
    </source>
</evidence>
<accession>A0ABQ8BIQ1</accession>
<evidence type="ECO:0000313" key="12">
    <source>
        <dbReference type="Proteomes" id="UP000824890"/>
    </source>
</evidence>
<sequence length="324" mass="35836">MADLVPPLVTAQIDGKQPKADEKVDYSNLPCPVPYDELHREAYSSVSLIHFSPSAFYLSLKSETFEGLRFDFSKGLNQRFSLSHSVMMGPTEVPSQSPDTTIKIPTAHYEFGANYFDPKLMLVGRVMTDGRLNARVKADLSDKLILKANAQLTGEPHMSHAVFNFDYMGKDYRAQLQLGNSALVGATYIQSVTPRLSLGGEVFWAGVPRKSGIGYAARYETDQMVASAQVASTGNVVMNYVQKISEKVSLATDFVYNYFSRDVVASVGYDYILRQSRVRGKIDSNGVTSALLEERLSMGLNFLLSAEVDHKKKDYKFGFGLTVG</sequence>
<reference evidence="11 12" key="1">
    <citation type="submission" date="2021-05" db="EMBL/GenBank/DDBJ databases">
        <title>Genome Assembly of Synthetic Allotetraploid Brassica napus Reveals Homoeologous Exchanges between Subgenomes.</title>
        <authorList>
            <person name="Davis J.T."/>
        </authorList>
    </citation>
    <scope>NUCLEOTIDE SEQUENCE [LARGE SCALE GENOMIC DNA]</scope>
    <source>
        <strain evidence="12">cv. Da-Ae</strain>
        <tissue evidence="11">Seedling</tissue>
    </source>
</reference>
<dbReference type="InterPro" id="IPR037930">
    <property type="entry name" value="Tom40"/>
</dbReference>
<keyword evidence="5" id="KW-0812">Transmembrane</keyword>
<gene>
    <name evidence="11" type="ORF">HID58_043638</name>
</gene>
<dbReference type="Proteomes" id="UP000824890">
    <property type="component" value="Unassembled WGS sequence"/>
</dbReference>
<comment type="caution">
    <text evidence="11">The sequence shown here is derived from an EMBL/GenBank/DDBJ whole genome shotgun (WGS) entry which is preliminary data.</text>
</comment>
<dbReference type="CDD" id="cd07305">
    <property type="entry name" value="Porin3_Tom40"/>
    <property type="match status" value="1"/>
</dbReference>
<keyword evidence="9" id="KW-0472">Membrane</keyword>
<keyword evidence="6" id="KW-1000">Mitochondrion outer membrane</keyword>
<evidence type="ECO:0000313" key="11">
    <source>
        <dbReference type="EMBL" id="KAH0904135.1"/>
    </source>
</evidence>
<keyword evidence="7" id="KW-0653">Protein transport</keyword>
<keyword evidence="4" id="KW-1134">Transmembrane beta strand</keyword>
<evidence type="ECO:0000256" key="2">
    <source>
        <dbReference type="ARBA" id="ARBA00010510"/>
    </source>
</evidence>
<evidence type="ECO:0000256" key="6">
    <source>
        <dbReference type="ARBA" id="ARBA00022787"/>
    </source>
</evidence>
<protein>
    <submittedName>
        <fullName evidence="11">Uncharacterized protein</fullName>
    </submittedName>
</protein>
<proteinExistence type="inferred from homology"/>
<organism evidence="11 12">
    <name type="scientific">Brassica napus</name>
    <name type="common">Rape</name>
    <dbReference type="NCBI Taxonomy" id="3708"/>
    <lineage>
        <taxon>Eukaryota</taxon>
        <taxon>Viridiplantae</taxon>
        <taxon>Streptophyta</taxon>
        <taxon>Embryophyta</taxon>
        <taxon>Tracheophyta</taxon>
        <taxon>Spermatophyta</taxon>
        <taxon>Magnoliopsida</taxon>
        <taxon>eudicotyledons</taxon>
        <taxon>Gunneridae</taxon>
        <taxon>Pentapetalae</taxon>
        <taxon>rosids</taxon>
        <taxon>malvids</taxon>
        <taxon>Brassicales</taxon>
        <taxon>Brassicaceae</taxon>
        <taxon>Brassiceae</taxon>
        <taxon>Brassica</taxon>
    </lineage>
</organism>
<name>A0ABQ8BIQ1_BRANA</name>
<keyword evidence="12" id="KW-1185">Reference proteome</keyword>
<keyword evidence="3" id="KW-0813">Transport</keyword>
<evidence type="ECO:0000256" key="3">
    <source>
        <dbReference type="ARBA" id="ARBA00022448"/>
    </source>
</evidence>
<dbReference type="PANTHER" id="PTHR10802">
    <property type="entry name" value="MITOCHONDRIAL IMPORT RECEPTOR SUBUNIT TOM40"/>
    <property type="match status" value="1"/>
</dbReference>
<evidence type="ECO:0000256" key="7">
    <source>
        <dbReference type="ARBA" id="ARBA00022927"/>
    </source>
</evidence>
<dbReference type="Gene3D" id="2.40.160.10">
    <property type="entry name" value="Porin"/>
    <property type="match status" value="1"/>
</dbReference>
<keyword evidence="8" id="KW-0496">Mitochondrion</keyword>
<evidence type="ECO:0000256" key="8">
    <source>
        <dbReference type="ARBA" id="ARBA00023128"/>
    </source>
</evidence>
<comment type="similarity">
    <text evidence="2">Belongs to the Tom40 family.</text>
</comment>
<dbReference type="Pfam" id="PF01459">
    <property type="entry name" value="Porin_3"/>
    <property type="match status" value="1"/>
</dbReference>
<dbReference type="InterPro" id="IPR027246">
    <property type="entry name" value="Porin_Euk/Tom40"/>
</dbReference>
<dbReference type="InterPro" id="IPR023614">
    <property type="entry name" value="Porin_dom_sf"/>
</dbReference>
<evidence type="ECO:0000256" key="10">
    <source>
        <dbReference type="SAM" id="MobiDB-lite"/>
    </source>
</evidence>
<feature type="region of interest" description="Disordered" evidence="10">
    <location>
        <begin position="1"/>
        <end position="23"/>
    </location>
</feature>
<evidence type="ECO:0000256" key="4">
    <source>
        <dbReference type="ARBA" id="ARBA00022452"/>
    </source>
</evidence>
<dbReference type="EMBL" id="JAGKQM010000011">
    <property type="protein sequence ID" value="KAH0904135.1"/>
    <property type="molecule type" value="Genomic_DNA"/>
</dbReference>